<dbReference type="Gene3D" id="1.20.142.10">
    <property type="entry name" value="Poly(ADP-ribose) polymerase, regulatory domain"/>
    <property type="match status" value="1"/>
</dbReference>
<keyword evidence="12" id="KW-0539">Nucleus</keyword>
<dbReference type="PANTHER" id="PTHR10459">
    <property type="entry name" value="DNA LIGASE"/>
    <property type="match status" value="1"/>
</dbReference>
<keyword evidence="19" id="KW-1185">Reference proteome</keyword>
<keyword evidence="8" id="KW-0013">ADP-ribosylation</keyword>
<dbReference type="Proteomes" id="UP000657918">
    <property type="component" value="Unassembled WGS sequence"/>
</dbReference>
<dbReference type="GO" id="GO:0070212">
    <property type="term" value="P:protein poly-ADP-ribosylation"/>
    <property type="evidence" value="ECO:0007669"/>
    <property type="project" value="TreeGrafter"/>
</dbReference>
<dbReference type="InterPro" id="IPR036930">
    <property type="entry name" value="WGR_dom_sf"/>
</dbReference>
<evidence type="ECO:0000256" key="12">
    <source>
        <dbReference type="ARBA" id="ARBA00023242"/>
    </source>
</evidence>
<dbReference type="GO" id="GO:0003950">
    <property type="term" value="F:NAD+ poly-ADP-ribosyltransferase activity"/>
    <property type="evidence" value="ECO:0007669"/>
    <property type="project" value="InterPro"/>
</dbReference>
<dbReference type="InterPro" id="IPR012317">
    <property type="entry name" value="Poly(ADP-ribose)pol_cat_dom"/>
</dbReference>
<evidence type="ECO:0000256" key="13">
    <source>
        <dbReference type="ARBA" id="ARBA00024347"/>
    </source>
</evidence>
<comment type="caution">
    <text evidence="18">The sequence shown here is derived from an EMBL/GenBank/DDBJ whole genome shotgun (WGS) entry which is preliminary data.</text>
</comment>
<comment type="catalytic activity">
    <reaction evidence="2">
        <text>L-glutamyl-[protein] + NAD(+) = 5-O-(ADP-D-ribosyl)-L-glutamyl-[protein] + nicotinamide</text>
        <dbReference type="Rhea" id="RHEA:58224"/>
        <dbReference type="Rhea" id="RHEA-COMP:10208"/>
        <dbReference type="Rhea" id="RHEA-COMP:15089"/>
        <dbReference type="ChEBI" id="CHEBI:17154"/>
        <dbReference type="ChEBI" id="CHEBI:29973"/>
        <dbReference type="ChEBI" id="CHEBI:57540"/>
        <dbReference type="ChEBI" id="CHEBI:142540"/>
    </reaction>
</comment>
<keyword evidence="5" id="KW-0808">Transferase</keyword>
<dbReference type="PROSITE" id="PS51977">
    <property type="entry name" value="WGR"/>
    <property type="match status" value="1"/>
</dbReference>
<evidence type="ECO:0000256" key="3">
    <source>
        <dbReference type="ARBA" id="ARBA00004123"/>
    </source>
</evidence>
<dbReference type="Pfam" id="PF00533">
    <property type="entry name" value="BRCT"/>
    <property type="match status" value="1"/>
</dbReference>
<evidence type="ECO:0000256" key="8">
    <source>
        <dbReference type="ARBA" id="ARBA00022765"/>
    </source>
</evidence>
<evidence type="ECO:0000256" key="14">
    <source>
        <dbReference type="ARBA" id="ARBA00024945"/>
    </source>
</evidence>
<keyword evidence="7" id="KW-0479">Metal-binding</keyword>
<evidence type="ECO:0000259" key="16">
    <source>
        <dbReference type="PROSITE" id="PS51060"/>
    </source>
</evidence>
<evidence type="ECO:0000256" key="7">
    <source>
        <dbReference type="ARBA" id="ARBA00022723"/>
    </source>
</evidence>
<feature type="domain" description="WGR" evidence="17">
    <location>
        <begin position="358"/>
        <end position="458"/>
    </location>
</feature>
<dbReference type="SUPFAM" id="SSF56399">
    <property type="entry name" value="ADP-ribosylation"/>
    <property type="match status" value="1"/>
</dbReference>
<gene>
    <name evidence="18" type="ORF">SADUNF_Sadunf09G0117300</name>
</gene>
<dbReference type="InterPro" id="IPR050800">
    <property type="entry name" value="ARTD/PARP"/>
</dbReference>
<dbReference type="GO" id="GO:0008270">
    <property type="term" value="F:zinc ion binding"/>
    <property type="evidence" value="ECO:0007669"/>
    <property type="project" value="UniProtKB-KW"/>
</dbReference>
<dbReference type="GO" id="GO:1990404">
    <property type="term" value="F:NAD+-protein mono-ADP-ribosyltransferase activity"/>
    <property type="evidence" value="ECO:0007669"/>
    <property type="project" value="TreeGrafter"/>
</dbReference>
<evidence type="ECO:0000256" key="9">
    <source>
        <dbReference type="ARBA" id="ARBA00022771"/>
    </source>
</evidence>
<keyword evidence="10" id="KW-0862">Zinc</keyword>
<dbReference type="InterPro" id="IPR012982">
    <property type="entry name" value="PARP1-like_PADR1_Zn_ribbon"/>
</dbReference>
<evidence type="ECO:0000256" key="11">
    <source>
        <dbReference type="ARBA" id="ARBA00023027"/>
    </source>
</evidence>
<evidence type="ECO:0000256" key="4">
    <source>
        <dbReference type="ARBA" id="ARBA00022676"/>
    </source>
</evidence>
<dbReference type="PANTHER" id="PTHR10459:SF106">
    <property type="entry name" value="PROTEIN ADP-RIBOSYLTRANSFERASE PARP3"/>
    <property type="match status" value="1"/>
</dbReference>
<dbReference type="FunFam" id="1.20.142.10:FF:000004">
    <property type="entry name" value="Poly [ADP-ribose] polymerase"/>
    <property type="match status" value="1"/>
</dbReference>
<dbReference type="Pfam" id="PF02877">
    <property type="entry name" value="PARP_reg"/>
    <property type="match status" value="1"/>
</dbReference>
<keyword evidence="6" id="KW-0548">Nucleotidyltransferase</keyword>
<dbReference type="GO" id="GO:0005730">
    <property type="term" value="C:nucleolus"/>
    <property type="evidence" value="ECO:0007669"/>
    <property type="project" value="TreeGrafter"/>
</dbReference>
<evidence type="ECO:0000256" key="1">
    <source>
        <dbReference type="ARBA" id="ARBA00000438"/>
    </source>
</evidence>
<accession>A0A835MTN3</accession>
<organism evidence="18 19">
    <name type="scientific">Salix dunnii</name>
    <dbReference type="NCBI Taxonomy" id="1413687"/>
    <lineage>
        <taxon>Eukaryota</taxon>
        <taxon>Viridiplantae</taxon>
        <taxon>Streptophyta</taxon>
        <taxon>Embryophyta</taxon>
        <taxon>Tracheophyta</taxon>
        <taxon>Spermatophyta</taxon>
        <taxon>Magnoliopsida</taxon>
        <taxon>eudicotyledons</taxon>
        <taxon>Gunneridae</taxon>
        <taxon>Pentapetalae</taxon>
        <taxon>rosids</taxon>
        <taxon>fabids</taxon>
        <taxon>Malpighiales</taxon>
        <taxon>Salicaceae</taxon>
        <taxon>Saliceae</taxon>
        <taxon>Salix</taxon>
    </lineage>
</organism>
<dbReference type="GO" id="GO:0006302">
    <property type="term" value="P:double-strand break repair"/>
    <property type="evidence" value="ECO:0007669"/>
    <property type="project" value="TreeGrafter"/>
</dbReference>
<dbReference type="OrthoDB" id="429950at2759"/>
<dbReference type="Pfam" id="PF05406">
    <property type="entry name" value="WGR"/>
    <property type="match status" value="1"/>
</dbReference>
<proteinExistence type="inferred from homology"/>
<dbReference type="CDD" id="cd08001">
    <property type="entry name" value="WGR_PARP1_like"/>
    <property type="match status" value="1"/>
</dbReference>
<dbReference type="SUPFAM" id="SSF142921">
    <property type="entry name" value="WGR domain-like"/>
    <property type="match status" value="1"/>
</dbReference>
<dbReference type="InterPro" id="IPR001357">
    <property type="entry name" value="BRCT_dom"/>
</dbReference>
<comment type="function">
    <text evidence="14">Involved in the base excision repair (BER) pathway, by catalyzing the poly(ADP-ribosyl)ation of a limited number of acceptor proteins involved in chromatin architecture and in DNA metabolism. This modification follows DNA damages and appears as an obligatory step in a detection/signaling pathway leading to the reparation of DNA strand breaks.</text>
</comment>
<feature type="domain" description="BRCT" evidence="15">
    <location>
        <begin position="218"/>
        <end position="310"/>
    </location>
</feature>
<evidence type="ECO:0000313" key="18">
    <source>
        <dbReference type="EMBL" id="KAF9676234.1"/>
    </source>
</evidence>
<dbReference type="PROSITE" id="PS50172">
    <property type="entry name" value="BRCT"/>
    <property type="match status" value="1"/>
</dbReference>
<dbReference type="AlphaFoldDB" id="A0A835MTN3"/>
<feature type="domain" description="PARP alpha-helical" evidence="16">
    <location>
        <begin position="485"/>
        <end position="604"/>
    </location>
</feature>
<sequence length="850" mass="95855">MSKNVVAQSPLQRNSVASLDQKLAMAKRCSHGAKAAALATIATAIPTLASARMLPWARANLNHTAQALIISTVAGAAYFIVADKTVLATARKNSFRSSPSSNIEAYKFQKTEHEELRGLEMKQVRDSQDSDKEAEGRQDVLFFGPLDKCPLCSSNLEFDGKRYCCKGFYSEWSSCTFKTRTPPRKEEPLKLPDSVPNSSVAELLKKHQDPSRRPCQGAPIKHLAGIVVSLSGRLSRTHQYWKGEIEKHGGKVSSSVEGITCLVVSPTERERSGSTKFANALEAGIPVVKEEWLLDTIEKQEPQPMEAYDVVSDLSVEGKGIPWDRQDPSEEALESISTELKLYGKRGVYKDTKLQERGGQIFEKDGILYSRAFSLCDLGRGLNEYCIMQLITVPDSNLHSYYKKGKVGDDADVEERLEEWENVDNAIKEFVRLFEELTGNEFEPWEREMKFEKKRLCFYPIDMDDGVDVRHGGLGLRQLGVAAAHGSLEPKIAYLMKILCSQEIYRFAMMEMGLDSPDLPMGMLSDLHLERCEEVLLQFVKAVKSMKETGQKAEAVWSDYSQRWFTLLQSTRPFIFRDYQDLADHGAAAFETVRDINVASRLVGDMSGSALDDPLSDRYKKLGCSVSALEKDSDDYRMIMKYLETTYEPVRVGEMDYGVAVENIFAVEPSACPLDEIKKLTNKVLLWCGTRCSSILGRQLYVNFLAQVSHKVLGGEAFQCISVYPAAATLQAIYTNKIFDYSVGNLNLASQMIQEMSAYFSNPPPRRTRIFELRKTGLNNLGVERSRTVEVFYANPGQKENCRHLVFHHHFDFDIVYFGYCMFAEKIMEAADLPVVYAETWQRERERVEI</sequence>
<dbReference type="Gene3D" id="3.90.640.80">
    <property type="match status" value="1"/>
</dbReference>
<dbReference type="PROSITE" id="PS52007">
    <property type="entry name" value="PADR1"/>
    <property type="match status" value="1"/>
</dbReference>
<evidence type="ECO:0000256" key="10">
    <source>
        <dbReference type="ARBA" id="ARBA00022833"/>
    </source>
</evidence>
<dbReference type="SMART" id="SM00292">
    <property type="entry name" value="BRCT"/>
    <property type="match status" value="1"/>
</dbReference>
<dbReference type="SUPFAM" id="SSF47587">
    <property type="entry name" value="Domain of poly(ADP-ribose) polymerase"/>
    <property type="match status" value="1"/>
</dbReference>
<reference evidence="18 19" key="1">
    <citation type="submission" date="2020-10" db="EMBL/GenBank/DDBJ databases">
        <title>Plant Genome Project.</title>
        <authorList>
            <person name="Zhang R.-G."/>
        </authorList>
    </citation>
    <scope>NUCLEOTIDE SEQUENCE [LARGE SCALE GENOMIC DNA]</scope>
    <source>
        <strain evidence="18">FAFU-HL-1</strain>
        <tissue evidence="18">Leaf</tissue>
    </source>
</reference>
<evidence type="ECO:0000313" key="19">
    <source>
        <dbReference type="Proteomes" id="UP000657918"/>
    </source>
</evidence>
<evidence type="ECO:0000259" key="17">
    <source>
        <dbReference type="PROSITE" id="PS51977"/>
    </source>
</evidence>
<evidence type="ECO:0000256" key="6">
    <source>
        <dbReference type="ARBA" id="ARBA00022695"/>
    </source>
</evidence>
<dbReference type="Gene3D" id="3.40.50.10190">
    <property type="entry name" value="BRCT domain"/>
    <property type="match status" value="1"/>
</dbReference>
<comment type="subcellular location">
    <subcellularLocation>
        <location evidence="3">Nucleus</location>
    </subcellularLocation>
</comment>
<comment type="catalytic activity">
    <reaction evidence="1">
        <text>L-aspartyl-[protein] + NAD(+) = 4-O-(ADP-D-ribosyl)-L-aspartyl-[protein] + nicotinamide</text>
        <dbReference type="Rhea" id="RHEA:54424"/>
        <dbReference type="Rhea" id="RHEA-COMP:9867"/>
        <dbReference type="Rhea" id="RHEA-COMP:13832"/>
        <dbReference type="ChEBI" id="CHEBI:17154"/>
        <dbReference type="ChEBI" id="CHEBI:29961"/>
        <dbReference type="ChEBI" id="CHEBI:57540"/>
        <dbReference type="ChEBI" id="CHEBI:138102"/>
    </reaction>
</comment>
<dbReference type="SUPFAM" id="SSF52113">
    <property type="entry name" value="BRCT domain"/>
    <property type="match status" value="1"/>
</dbReference>
<protein>
    <recommendedName>
        <fullName evidence="20">Poly [ADP-ribose] polymerase</fullName>
    </recommendedName>
</protein>
<name>A0A835MTN3_9ROSI</name>
<dbReference type="EMBL" id="JADGMS010000009">
    <property type="protein sequence ID" value="KAF9676234.1"/>
    <property type="molecule type" value="Genomic_DNA"/>
</dbReference>
<dbReference type="InterPro" id="IPR004102">
    <property type="entry name" value="Poly(ADP-ribose)pol_reg_dom"/>
</dbReference>
<dbReference type="Gene3D" id="3.90.228.10">
    <property type="match status" value="1"/>
</dbReference>
<dbReference type="SMART" id="SM00773">
    <property type="entry name" value="WGR"/>
    <property type="match status" value="1"/>
</dbReference>
<dbReference type="InterPro" id="IPR036616">
    <property type="entry name" value="Poly(ADP-ribose)pol_reg_dom_sf"/>
</dbReference>
<dbReference type="InterPro" id="IPR008893">
    <property type="entry name" value="WGR_domain"/>
</dbReference>
<dbReference type="Pfam" id="PF00644">
    <property type="entry name" value="PARP"/>
    <property type="match status" value="1"/>
</dbReference>
<dbReference type="SMART" id="SM01335">
    <property type="entry name" value="PADR1"/>
    <property type="match status" value="1"/>
</dbReference>
<evidence type="ECO:0000256" key="2">
    <source>
        <dbReference type="ARBA" id="ARBA00000459"/>
    </source>
</evidence>
<evidence type="ECO:0000256" key="5">
    <source>
        <dbReference type="ARBA" id="ARBA00022679"/>
    </source>
</evidence>
<dbReference type="CDD" id="cd17747">
    <property type="entry name" value="BRCT_PARP1"/>
    <property type="match status" value="1"/>
</dbReference>
<keyword evidence="11" id="KW-0520">NAD</keyword>
<dbReference type="GO" id="GO:0016779">
    <property type="term" value="F:nucleotidyltransferase activity"/>
    <property type="evidence" value="ECO:0007669"/>
    <property type="project" value="UniProtKB-KW"/>
</dbReference>
<dbReference type="Pfam" id="PF08063">
    <property type="entry name" value="Zn_ribbon_PADR1"/>
    <property type="match status" value="1"/>
</dbReference>
<dbReference type="Pfam" id="PF03386">
    <property type="entry name" value="ENOD93"/>
    <property type="match status" value="1"/>
</dbReference>
<keyword evidence="9" id="KW-0863">Zinc-finger</keyword>
<evidence type="ECO:0008006" key="20">
    <source>
        <dbReference type="Google" id="ProtNLM"/>
    </source>
</evidence>
<dbReference type="InterPro" id="IPR036420">
    <property type="entry name" value="BRCT_dom_sf"/>
</dbReference>
<comment type="similarity">
    <text evidence="13">Belongs to the ARTD/PARP family.</text>
</comment>
<keyword evidence="4" id="KW-0328">Glycosyltransferase</keyword>
<dbReference type="PROSITE" id="PS51060">
    <property type="entry name" value="PARP_ALPHA_HD"/>
    <property type="match status" value="1"/>
</dbReference>
<evidence type="ECO:0000259" key="15">
    <source>
        <dbReference type="PROSITE" id="PS50172"/>
    </source>
</evidence>
<dbReference type="InterPro" id="IPR005050">
    <property type="entry name" value="Enod93"/>
</dbReference>